<evidence type="ECO:0000256" key="1">
    <source>
        <dbReference type="ARBA" id="ARBA00004651"/>
    </source>
</evidence>
<dbReference type="Pfam" id="PF00528">
    <property type="entry name" value="BPD_transp_1"/>
    <property type="match status" value="1"/>
</dbReference>
<evidence type="ECO:0000256" key="4">
    <source>
        <dbReference type="ARBA" id="ARBA00022692"/>
    </source>
</evidence>
<dbReference type="GO" id="GO:0055085">
    <property type="term" value="P:transmembrane transport"/>
    <property type="evidence" value="ECO:0007669"/>
    <property type="project" value="InterPro"/>
</dbReference>
<feature type="domain" description="ABC transmembrane type-1" evidence="8">
    <location>
        <begin position="108"/>
        <end position="301"/>
    </location>
</feature>
<reference evidence="9" key="1">
    <citation type="submission" date="2006-06" db="EMBL/GenBank/DDBJ databases">
        <title>Complete sequence of chromosome of Chelativorans sp. BNC1.</title>
        <authorList>
            <consortium name="US DOE Joint Genome Institute"/>
            <person name="Copeland A."/>
            <person name="Lucas S."/>
            <person name="Lapidus A."/>
            <person name="Barry K."/>
            <person name="Detter J.C."/>
            <person name="Glavina del Rio T."/>
            <person name="Hammon N."/>
            <person name="Israni S."/>
            <person name="Dalin E."/>
            <person name="Tice H."/>
            <person name="Pitluck S."/>
            <person name="Chertkov O."/>
            <person name="Brettin T."/>
            <person name="Bruce D."/>
            <person name="Han C."/>
            <person name="Tapia R."/>
            <person name="Gilna P."/>
            <person name="Schmutz J."/>
            <person name="Larimer F."/>
            <person name="Land M."/>
            <person name="Hauser L."/>
            <person name="Kyrpides N."/>
            <person name="Mikhailova N."/>
            <person name="Richardson P."/>
        </authorList>
    </citation>
    <scope>NUCLEOTIDE SEQUENCE</scope>
    <source>
        <strain evidence="9">BNC1</strain>
    </source>
</reference>
<dbReference type="AlphaFoldDB" id="Q11GN7"/>
<organism evidence="9">
    <name type="scientific">Chelativorans sp. (strain BNC1)</name>
    <dbReference type="NCBI Taxonomy" id="266779"/>
    <lineage>
        <taxon>Bacteria</taxon>
        <taxon>Pseudomonadati</taxon>
        <taxon>Pseudomonadota</taxon>
        <taxon>Alphaproteobacteria</taxon>
        <taxon>Hyphomicrobiales</taxon>
        <taxon>Phyllobacteriaceae</taxon>
        <taxon>Chelativorans</taxon>
    </lineage>
</organism>
<keyword evidence="4 7" id="KW-0812">Transmembrane</keyword>
<evidence type="ECO:0000256" key="3">
    <source>
        <dbReference type="ARBA" id="ARBA00022475"/>
    </source>
</evidence>
<dbReference type="STRING" id="266779.Meso_2045"/>
<feature type="transmembrane region" description="Helical" evidence="7">
    <location>
        <begin position="112"/>
        <end position="138"/>
    </location>
</feature>
<keyword evidence="3" id="KW-1003">Cell membrane</keyword>
<dbReference type="SUPFAM" id="SSF161098">
    <property type="entry name" value="MetI-like"/>
    <property type="match status" value="1"/>
</dbReference>
<protein>
    <submittedName>
        <fullName evidence="9">Binding-protein-dependent transport systems inner membrane component</fullName>
    </submittedName>
</protein>
<sequence>MTASAPIAAPGSASATTGAVFRRLSEGNTLPVLIVVTAIVAIWYGFTIYLNAPWQIDTYQRTGAEWTAADLVRDTMAQERPVLPAPHQVVAEIWKTVVDVRPTSNRSLLKHAWITLSSTLLGFAIGTALGILIAVGIVHNRAMDKSVMPWVIASQTIPILAIAPMIIVVLNAVGISGLLPKALISTYLSFFPVVVGMVKGFKSPEAIQIDLMRTYNASGPQTFWKLRWPSALPYLFTSMKVAVAISLVGAIVGELPTGAVAGLGARLLAGSYYGQTVQIWAALFMAAALAAVLVALVGLVQRLVMHRMGAKP</sequence>
<comment type="subcellular location">
    <subcellularLocation>
        <location evidence="1 7">Cell membrane</location>
        <topology evidence="1 7">Multi-pass membrane protein</topology>
    </subcellularLocation>
</comment>
<feature type="transmembrane region" description="Helical" evidence="7">
    <location>
        <begin position="150"/>
        <end position="172"/>
    </location>
</feature>
<keyword evidence="2 7" id="KW-0813">Transport</keyword>
<evidence type="ECO:0000259" key="8">
    <source>
        <dbReference type="PROSITE" id="PS50928"/>
    </source>
</evidence>
<gene>
    <name evidence="9" type="ordered locus">Meso_2045</name>
</gene>
<evidence type="ECO:0000313" key="9">
    <source>
        <dbReference type="EMBL" id="ABG63438.1"/>
    </source>
</evidence>
<dbReference type="PANTHER" id="PTHR30151:SF0">
    <property type="entry name" value="ABC TRANSPORTER PERMEASE PROTEIN MJ0413-RELATED"/>
    <property type="match status" value="1"/>
</dbReference>
<dbReference type="OrthoDB" id="4926350at2"/>
<feature type="transmembrane region" description="Helical" evidence="7">
    <location>
        <begin position="30"/>
        <end position="50"/>
    </location>
</feature>
<dbReference type="InterPro" id="IPR000515">
    <property type="entry name" value="MetI-like"/>
</dbReference>
<proteinExistence type="inferred from homology"/>
<dbReference type="PANTHER" id="PTHR30151">
    <property type="entry name" value="ALKANE SULFONATE ABC TRANSPORTER-RELATED, MEMBRANE SUBUNIT"/>
    <property type="match status" value="1"/>
</dbReference>
<name>Q11GN7_CHESB</name>
<dbReference type="PROSITE" id="PS50928">
    <property type="entry name" value="ABC_TM1"/>
    <property type="match status" value="1"/>
</dbReference>
<feature type="transmembrane region" description="Helical" evidence="7">
    <location>
        <begin position="277"/>
        <end position="300"/>
    </location>
</feature>
<feature type="transmembrane region" description="Helical" evidence="7">
    <location>
        <begin position="231"/>
        <end position="252"/>
    </location>
</feature>
<evidence type="ECO:0000256" key="6">
    <source>
        <dbReference type="ARBA" id="ARBA00023136"/>
    </source>
</evidence>
<dbReference type="KEGG" id="mes:Meso_2045"/>
<evidence type="ECO:0000256" key="2">
    <source>
        <dbReference type="ARBA" id="ARBA00022448"/>
    </source>
</evidence>
<dbReference type="EMBL" id="CP000390">
    <property type="protein sequence ID" value="ABG63438.1"/>
    <property type="molecule type" value="Genomic_DNA"/>
</dbReference>
<dbReference type="InterPro" id="IPR035906">
    <property type="entry name" value="MetI-like_sf"/>
</dbReference>
<dbReference type="Gene3D" id="1.10.3720.10">
    <property type="entry name" value="MetI-like"/>
    <property type="match status" value="1"/>
</dbReference>
<dbReference type="GO" id="GO:0005886">
    <property type="term" value="C:plasma membrane"/>
    <property type="evidence" value="ECO:0007669"/>
    <property type="project" value="UniProtKB-SubCell"/>
</dbReference>
<comment type="similarity">
    <text evidence="7">Belongs to the binding-protein-dependent transport system permease family.</text>
</comment>
<dbReference type="CDD" id="cd06261">
    <property type="entry name" value="TM_PBP2"/>
    <property type="match status" value="1"/>
</dbReference>
<accession>Q11GN7</accession>
<keyword evidence="6 7" id="KW-0472">Membrane</keyword>
<evidence type="ECO:0000256" key="5">
    <source>
        <dbReference type="ARBA" id="ARBA00022989"/>
    </source>
</evidence>
<dbReference type="eggNOG" id="COG0600">
    <property type="taxonomic scope" value="Bacteria"/>
</dbReference>
<dbReference type="HOGENOM" id="CLU_046113_2_1_5"/>
<keyword evidence="5 7" id="KW-1133">Transmembrane helix</keyword>
<evidence type="ECO:0000256" key="7">
    <source>
        <dbReference type="RuleBase" id="RU363032"/>
    </source>
</evidence>